<accession>A0AAW2TJ14</accession>
<dbReference type="InterPro" id="IPR043502">
    <property type="entry name" value="DNA/RNA_pol_sf"/>
</dbReference>
<dbReference type="EMBL" id="JACGWJ010000008">
    <property type="protein sequence ID" value="KAL0404528.1"/>
    <property type="molecule type" value="Genomic_DNA"/>
</dbReference>
<sequence length="94" mass="10860">MAVHQLDINNAFFHGHLDEEALRQLNHEFTQKLSEFGFRQSAHDNCLFIKLTSDGFLALLVYVDDIFIMGPAEDLIKRSKLTWMLYSQSRTLGT</sequence>
<dbReference type="AlphaFoldDB" id="A0AAW2TJ14"/>
<protein>
    <recommendedName>
        <fullName evidence="2">Reverse transcriptase Ty1/copia-type domain-containing protein</fullName>
    </recommendedName>
</protein>
<dbReference type="SUPFAM" id="SSF56672">
    <property type="entry name" value="DNA/RNA polymerases"/>
    <property type="match status" value="1"/>
</dbReference>
<evidence type="ECO:0008006" key="2">
    <source>
        <dbReference type="Google" id="ProtNLM"/>
    </source>
</evidence>
<reference evidence="1" key="2">
    <citation type="journal article" date="2024" name="Plant">
        <title>Genomic evolution and insights into agronomic trait innovations of Sesamum species.</title>
        <authorList>
            <person name="Miao H."/>
            <person name="Wang L."/>
            <person name="Qu L."/>
            <person name="Liu H."/>
            <person name="Sun Y."/>
            <person name="Le M."/>
            <person name="Wang Q."/>
            <person name="Wei S."/>
            <person name="Zheng Y."/>
            <person name="Lin W."/>
            <person name="Duan Y."/>
            <person name="Cao H."/>
            <person name="Xiong S."/>
            <person name="Wang X."/>
            <person name="Wei L."/>
            <person name="Li C."/>
            <person name="Ma Q."/>
            <person name="Ju M."/>
            <person name="Zhao R."/>
            <person name="Li G."/>
            <person name="Mu C."/>
            <person name="Tian Q."/>
            <person name="Mei H."/>
            <person name="Zhang T."/>
            <person name="Gao T."/>
            <person name="Zhang H."/>
        </authorList>
    </citation>
    <scope>NUCLEOTIDE SEQUENCE</scope>
    <source>
        <strain evidence="1">G02</strain>
    </source>
</reference>
<proteinExistence type="predicted"/>
<gene>
    <name evidence="1" type="ORF">Sradi_2093600</name>
</gene>
<name>A0AAW2TJ14_SESRA</name>
<comment type="caution">
    <text evidence="1">The sequence shown here is derived from an EMBL/GenBank/DDBJ whole genome shotgun (WGS) entry which is preliminary data.</text>
</comment>
<evidence type="ECO:0000313" key="1">
    <source>
        <dbReference type="EMBL" id="KAL0404528.1"/>
    </source>
</evidence>
<organism evidence="1">
    <name type="scientific">Sesamum radiatum</name>
    <name type="common">Black benniseed</name>
    <dbReference type="NCBI Taxonomy" id="300843"/>
    <lineage>
        <taxon>Eukaryota</taxon>
        <taxon>Viridiplantae</taxon>
        <taxon>Streptophyta</taxon>
        <taxon>Embryophyta</taxon>
        <taxon>Tracheophyta</taxon>
        <taxon>Spermatophyta</taxon>
        <taxon>Magnoliopsida</taxon>
        <taxon>eudicotyledons</taxon>
        <taxon>Gunneridae</taxon>
        <taxon>Pentapetalae</taxon>
        <taxon>asterids</taxon>
        <taxon>lamiids</taxon>
        <taxon>Lamiales</taxon>
        <taxon>Pedaliaceae</taxon>
        <taxon>Sesamum</taxon>
    </lineage>
</organism>
<reference evidence="1" key="1">
    <citation type="submission" date="2020-06" db="EMBL/GenBank/DDBJ databases">
        <authorList>
            <person name="Li T."/>
            <person name="Hu X."/>
            <person name="Zhang T."/>
            <person name="Song X."/>
            <person name="Zhang H."/>
            <person name="Dai N."/>
            <person name="Sheng W."/>
            <person name="Hou X."/>
            <person name="Wei L."/>
        </authorList>
    </citation>
    <scope>NUCLEOTIDE SEQUENCE</scope>
    <source>
        <strain evidence="1">G02</strain>
        <tissue evidence="1">Leaf</tissue>
    </source>
</reference>